<dbReference type="InterPro" id="IPR001478">
    <property type="entry name" value="PDZ"/>
</dbReference>
<dbReference type="Gene3D" id="2.40.70.10">
    <property type="entry name" value="Acid Proteases"/>
    <property type="match status" value="1"/>
</dbReference>
<sequence length="446" mass="50785">MNLIKTCFLIIVSLFFSFEAISQTGFYFNGVKHTEQIRFRLINNLIVIPIEINGKELSFILDTGVNKTILFSLTDKDSIGLLNTSSVQLRGLGSGDAVDALISKENTFKIKGLESNSETIYVVLKDFFDLSSKMGATIHGIIGYNLLRNVIVKINYKTKKIHFYNPKTFSYKKCKKCETIPFQFYRKKPYINAKVSLDTIGNTYTDVKLLVDSGGSDAVWLFENSKKMIRTPKLFFKDILGEGLSGSIFGNRSRASKFKLGRFVIKNPTVSFLDSVSTHNARKFKARNGSMGGGILSRFKVWIDYPNKKITLKKNGSFSSDFNYNMSGLDIGYNGKQLVKEETVEKFTDIFNNELSDKNTVSFGTKYSFKFKPVFIIRHVVKNSAAEKAGLLKDDIILNINGKHAHQLDIEHIIHKFREKDKKKIRITVMRNGTKMKFEFRLEKKV</sequence>
<dbReference type="Pfam" id="PF17820">
    <property type="entry name" value="PDZ_6"/>
    <property type="match status" value="1"/>
</dbReference>
<keyword evidence="3" id="KW-1185">Reference proteome</keyword>
<dbReference type="EMBL" id="MSCK01000001">
    <property type="protein sequence ID" value="PQJ73227.1"/>
    <property type="molecule type" value="Genomic_DNA"/>
</dbReference>
<dbReference type="Gene3D" id="2.30.42.10">
    <property type="match status" value="1"/>
</dbReference>
<accession>A0A2P6CE99</accession>
<dbReference type="OrthoDB" id="3521766at2"/>
<dbReference type="SMART" id="SM00228">
    <property type="entry name" value="PDZ"/>
    <property type="match status" value="1"/>
</dbReference>
<dbReference type="SUPFAM" id="SSF50156">
    <property type="entry name" value="PDZ domain-like"/>
    <property type="match status" value="1"/>
</dbReference>
<evidence type="ECO:0000313" key="2">
    <source>
        <dbReference type="EMBL" id="PQJ73227.1"/>
    </source>
</evidence>
<evidence type="ECO:0000313" key="3">
    <source>
        <dbReference type="Proteomes" id="UP000247345"/>
    </source>
</evidence>
<reference evidence="2 3" key="1">
    <citation type="submission" date="2016-12" db="EMBL/GenBank/DDBJ databases">
        <title>Trade-off between light-utilization and light-protection in marine flavobacteria.</title>
        <authorList>
            <person name="Kumagai Y."/>
            <person name="Yoshizawa S."/>
            <person name="Kogure K."/>
            <person name="Iwasaki W."/>
        </authorList>
    </citation>
    <scope>NUCLEOTIDE SEQUENCE [LARGE SCALE GENOMIC DNA]</scope>
    <source>
        <strain evidence="2 3">KCTC 12100</strain>
    </source>
</reference>
<feature type="domain" description="PDZ" evidence="1">
    <location>
        <begin position="365"/>
        <end position="433"/>
    </location>
</feature>
<dbReference type="Pfam" id="PF13650">
    <property type="entry name" value="Asp_protease_2"/>
    <property type="match status" value="1"/>
</dbReference>
<gene>
    <name evidence="2" type="ORF">BTO14_08110</name>
</gene>
<dbReference type="SUPFAM" id="SSF50630">
    <property type="entry name" value="Acid proteases"/>
    <property type="match status" value="1"/>
</dbReference>
<comment type="caution">
    <text evidence="2">The sequence shown here is derived from an EMBL/GenBank/DDBJ whole genome shotgun (WGS) entry which is preliminary data.</text>
</comment>
<dbReference type="AlphaFoldDB" id="A0A2P6CE99"/>
<name>A0A2P6CE99_9FLAO</name>
<dbReference type="InterPro" id="IPR021109">
    <property type="entry name" value="Peptidase_aspartic_dom_sf"/>
</dbReference>
<protein>
    <recommendedName>
        <fullName evidence="1">PDZ domain-containing protein</fullName>
    </recommendedName>
</protein>
<proteinExistence type="predicted"/>
<dbReference type="Proteomes" id="UP000247345">
    <property type="component" value="Unassembled WGS sequence"/>
</dbReference>
<evidence type="ECO:0000259" key="1">
    <source>
        <dbReference type="SMART" id="SM00228"/>
    </source>
</evidence>
<dbReference type="InterPro" id="IPR036034">
    <property type="entry name" value="PDZ_sf"/>
</dbReference>
<dbReference type="InterPro" id="IPR041489">
    <property type="entry name" value="PDZ_6"/>
</dbReference>
<organism evidence="2 3">
    <name type="scientific">Polaribacter butkevichii</name>
    <dbReference type="NCBI Taxonomy" id="218490"/>
    <lineage>
        <taxon>Bacteria</taxon>
        <taxon>Pseudomonadati</taxon>
        <taxon>Bacteroidota</taxon>
        <taxon>Flavobacteriia</taxon>
        <taxon>Flavobacteriales</taxon>
        <taxon>Flavobacteriaceae</taxon>
    </lineage>
</organism>